<sequence>MRDGCHASTHRLMSSNSSRTGYSLCGIIRSGVFNIGCCSGDFSQTDGAKPLSEDAESDPATVGSEIQKRQFHGTGTMRGNRLLKANKFTDINAFKKKSNQTIEAFTTANNGCSAAVIRWMDVVEDHEFQKAIMPSLGKEEPADAPGQTHLSEF</sequence>
<accession>A0A6A4WWT2</accession>
<evidence type="ECO:0000256" key="1">
    <source>
        <dbReference type="SAM" id="MobiDB-lite"/>
    </source>
</evidence>
<gene>
    <name evidence="2" type="ORF">FJT64_021700</name>
</gene>
<feature type="region of interest" description="Disordered" evidence="1">
    <location>
        <begin position="48"/>
        <end position="76"/>
    </location>
</feature>
<proteinExistence type="predicted"/>
<protein>
    <submittedName>
        <fullName evidence="2">Uncharacterized protein</fullName>
    </submittedName>
</protein>
<name>A0A6A4WWT2_AMPAM</name>
<dbReference type="Proteomes" id="UP000440578">
    <property type="component" value="Unassembled WGS sequence"/>
</dbReference>
<evidence type="ECO:0000313" key="3">
    <source>
        <dbReference type="Proteomes" id="UP000440578"/>
    </source>
</evidence>
<organism evidence="2 3">
    <name type="scientific">Amphibalanus amphitrite</name>
    <name type="common">Striped barnacle</name>
    <name type="synonym">Balanus amphitrite</name>
    <dbReference type="NCBI Taxonomy" id="1232801"/>
    <lineage>
        <taxon>Eukaryota</taxon>
        <taxon>Metazoa</taxon>
        <taxon>Ecdysozoa</taxon>
        <taxon>Arthropoda</taxon>
        <taxon>Crustacea</taxon>
        <taxon>Multicrustacea</taxon>
        <taxon>Cirripedia</taxon>
        <taxon>Thoracica</taxon>
        <taxon>Thoracicalcarea</taxon>
        <taxon>Balanomorpha</taxon>
        <taxon>Balanoidea</taxon>
        <taxon>Balanidae</taxon>
        <taxon>Amphibalaninae</taxon>
        <taxon>Amphibalanus</taxon>
    </lineage>
</organism>
<reference evidence="2 3" key="1">
    <citation type="submission" date="2019-07" db="EMBL/GenBank/DDBJ databases">
        <title>Draft genome assembly of a fouling barnacle, Amphibalanus amphitrite (Darwin, 1854): The first reference genome for Thecostraca.</title>
        <authorList>
            <person name="Kim W."/>
        </authorList>
    </citation>
    <scope>NUCLEOTIDE SEQUENCE [LARGE SCALE GENOMIC DNA]</scope>
    <source>
        <strain evidence="2">SNU_AA5</strain>
        <tissue evidence="2">Soma without cirri and trophi</tissue>
    </source>
</reference>
<comment type="caution">
    <text evidence="2">The sequence shown here is derived from an EMBL/GenBank/DDBJ whole genome shotgun (WGS) entry which is preliminary data.</text>
</comment>
<keyword evidence="3" id="KW-1185">Reference proteome</keyword>
<dbReference type="EMBL" id="VIIS01000624">
    <property type="protein sequence ID" value="KAF0306878.1"/>
    <property type="molecule type" value="Genomic_DNA"/>
</dbReference>
<evidence type="ECO:0000313" key="2">
    <source>
        <dbReference type="EMBL" id="KAF0306878.1"/>
    </source>
</evidence>
<dbReference type="AlphaFoldDB" id="A0A6A4WWT2"/>